<dbReference type="Proteomes" id="UP000799754">
    <property type="component" value="Unassembled WGS sequence"/>
</dbReference>
<proteinExistence type="predicted"/>
<name>A0ACB6RL84_9PLEO</name>
<evidence type="ECO:0000313" key="2">
    <source>
        <dbReference type="Proteomes" id="UP000799754"/>
    </source>
</evidence>
<accession>A0ACB6RL84</accession>
<sequence>MQSLRSGSLRREIDEGTISNSLPPELQDACRYWVEHLERSQQSIADGDAVYIFLQTHLLHWLEAMSLVWETGQCVHSLARLQALVAPSAYTCAGFFRDASRFVLRFLSVLAEASLQVYLLALVFAPEASIVRKTFVDRVPQAIDILSDRDTEWDACRSVLGGHSSDVNAVVFSADGQLVASASYDRTVRVWKTATSKATCYKQKREINC</sequence>
<dbReference type="EMBL" id="MU006744">
    <property type="protein sequence ID" value="KAF2622472.1"/>
    <property type="molecule type" value="Genomic_DNA"/>
</dbReference>
<comment type="caution">
    <text evidence="1">The sequence shown here is derived from an EMBL/GenBank/DDBJ whole genome shotgun (WGS) entry which is preliminary data.</text>
</comment>
<organism evidence="1 2">
    <name type="scientific">Macroventuria anomochaeta</name>
    <dbReference type="NCBI Taxonomy" id="301207"/>
    <lineage>
        <taxon>Eukaryota</taxon>
        <taxon>Fungi</taxon>
        <taxon>Dikarya</taxon>
        <taxon>Ascomycota</taxon>
        <taxon>Pezizomycotina</taxon>
        <taxon>Dothideomycetes</taxon>
        <taxon>Pleosporomycetidae</taxon>
        <taxon>Pleosporales</taxon>
        <taxon>Pleosporineae</taxon>
        <taxon>Didymellaceae</taxon>
        <taxon>Macroventuria</taxon>
    </lineage>
</organism>
<keyword evidence="2" id="KW-1185">Reference proteome</keyword>
<reference evidence="1" key="1">
    <citation type="journal article" date="2020" name="Stud. Mycol.">
        <title>101 Dothideomycetes genomes: a test case for predicting lifestyles and emergence of pathogens.</title>
        <authorList>
            <person name="Haridas S."/>
            <person name="Albert R."/>
            <person name="Binder M."/>
            <person name="Bloem J."/>
            <person name="Labutti K."/>
            <person name="Salamov A."/>
            <person name="Andreopoulos B."/>
            <person name="Baker S."/>
            <person name="Barry K."/>
            <person name="Bills G."/>
            <person name="Bluhm B."/>
            <person name="Cannon C."/>
            <person name="Castanera R."/>
            <person name="Culley D."/>
            <person name="Daum C."/>
            <person name="Ezra D."/>
            <person name="Gonzalez J."/>
            <person name="Henrissat B."/>
            <person name="Kuo A."/>
            <person name="Liang C."/>
            <person name="Lipzen A."/>
            <person name="Lutzoni F."/>
            <person name="Magnuson J."/>
            <person name="Mondo S."/>
            <person name="Nolan M."/>
            <person name="Ohm R."/>
            <person name="Pangilinan J."/>
            <person name="Park H.-J."/>
            <person name="Ramirez L."/>
            <person name="Alfaro M."/>
            <person name="Sun H."/>
            <person name="Tritt A."/>
            <person name="Yoshinaga Y."/>
            <person name="Zwiers L.-H."/>
            <person name="Turgeon B."/>
            <person name="Goodwin S."/>
            <person name="Spatafora J."/>
            <person name="Crous P."/>
            <person name="Grigoriev I."/>
        </authorList>
    </citation>
    <scope>NUCLEOTIDE SEQUENCE</scope>
    <source>
        <strain evidence="1">CBS 525.71</strain>
    </source>
</reference>
<protein>
    <submittedName>
        <fullName evidence="1">Uncharacterized protein</fullName>
    </submittedName>
</protein>
<evidence type="ECO:0000313" key="1">
    <source>
        <dbReference type="EMBL" id="KAF2622472.1"/>
    </source>
</evidence>
<gene>
    <name evidence="1" type="ORF">BU25DRAFT_462801</name>
</gene>